<proteinExistence type="predicted"/>
<dbReference type="Proteomes" id="UP000190080">
    <property type="component" value="Unassembled WGS sequence"/>
</dbReference>
<sequence>MSIKAYQNDFFYSVNKKFIPLTFGLLLFELKHVNLNNVNVIVFI</sequence>
<name>A0A1V4IVM3_9CLOT</name>
<organism evidence="1 2">
    <name type="scientific">Clostridium oryzae</name>
    <dbReference type="NCBI Taxonomy" id="1450648"/>
    <lineage>
        <taxon>Bacteria</taxon>
        <taxon>Bacillati</taxon>
        <taxon>Bacillota</taxon>
        <taxon>Clostridia</taxon>
        <taxon>Eubacteriales</taxon>
        <taxon>Clostridiaceae</taxon>
        <taxon>Clostridium</taxon>
    </lineage>
</organism>
<protein>
    <submittedName>
        <fullName evidence="1">Uncharacterized protein</fullName>
    </submittedName>
</protein>
<reference evidence="1 2" key="1">
    <citation type="submission" date="2017-03" db="EMBL/GenBank/DDBJ databases">
        <title>Genome sequence of Clostridium oryzae DSM 28571.</title>
        <authorList>
            <person name="Poehlein A."/>
            <person name="Daniel R."/>
        </authorList>
    </citation>
    <scope>NUCLEOTIDE SEQUENCE [LARGE SCALE GENOMIC DNA]</scope>
    <source>
        <strain evidence="1 2">DSM 28571</strain>
    </source>
</reference>
<dbReference type="STRING" id="1450648.CLORY_08680"/>
<dbReference type="AlphaFoldDB" id="A0A1V4IVM3"/>
<dbReference type="EMBL" id="MZGV01000006">
    <property type="protein sequence ID" value="OPJ63996.1"/>
    <property type="molecule type" value="Genomic_DNA"/>
</dbReference>
<accession>A0A1V4IVM3</accession>
<gene>
    <name evidence="1" type="ORF">CLORY_08680</name>
</gene>
<evidence type="ECO:0000313" key="1">
    <source>
        <dbReference type="EMBL" id="OPJ63996.1"/>
    </source>
</evidence>
<keyword evidence="2" id="KW-1185">Reference proteome</keyword>
<comment type="caution">
    <text evidence="1">The sequence shown here is derived from an EMBL/GenBank/DDBJ whole genome shotgun (WGS) entry which is preliminary data.</text>
</comment>
<evidence type="ECO:0000313" key="2">
    <source>
        <dbReference type="Proteomes" id="UP000190080"/>
    </source>
</evidence>